<keyword evidence="13 15" id="KW-0460">Magnesium</keyword>
<feature type="binding site" evidence="15">
    <location>
        <position position="126"/>
    </location>
    <ligand>
        <name>Mg(2+)</name>
        <dbReference type="ChEBI" id="CHEBI:18420"/>
    </ligand>
</feature>
<keyword evidence="14 15" id="KW-0694">RNA-binding</keyword>
<comment type="catalytic activity">
    <reaction evidence="1 15">
        <text>Endonucleolytic cleavage to 5'-phosphomonoester.</text>
        <dbReference type="EC" id="3.1.26.3"/>
    </reaction>
</comment>
<evidence type="ECO:0000256" key="7">
    <source>
        <dbReference type="ARBA" id="ARBA00022664"/>
    </source>
</evidence>
<dbReference type="GO" id="GO:0046872">
    <property type="term" value="F:metal ion binding"/>
    <property type="evidence" value="ECO:0007669"/>
    <property type="project" value="UniProtKB-KW"/>
</dbReference>
<sequence>MARDNATSLKRLERELGHEFSDRSLIIRALTHASALPSARSATENYERLEFLGDRVLGLAVADMVFQTYPKAEEGELARRLNHLVKRETCAEVAAEMGLGEMMVIGESEAQSGGRSKVALLADMCESVLGALYRDAGWEAARRFIDNHWRGRMLAWSGNQRDAKTTLQEWVQGKGLATPNYKIAERSGPDHAPLFTVTVAVDGMDNGSGTGPSKRLAEQAAAEEVLRREGVWSESGK</sequence>
<dbReference type="PROSITE" id="PS50142">
    <property type="entry name" value="RNASE_3_2"/>
    <property type="match status" value="1"/>
</dbReference>
<gene>
    <name evidence="15" type="primary">rnc</name>
    <name evidence="18" type="ORF">C8N35_10233</name>
</gene>
<dbReference type="Pfam" id="PF14622">
    <property type="entry name" value="Ribonucleas_3_3"/>
    <property type="match status" value="1"/>
</dbReference>
<dbReference type="Gene3D" id="1.10.1520.10">
    <property type="entry name" value="Ribonuclease III domain"/>
    <property type="match status" value="1"/>
</dbReference>
<evidence type="ECO:0000256" key="3">
    <source>
        <dbReference type="ARBA" id="ARBA00010183"/>
    </source>
</evidence>
<feature type="binding site" evidence="15">
    <location>
        <position position="50"/>
    </location>
    <ligand>
        <name>Mg(2+)</name>
        <dbReference type="ChEBI" id="CHEBI:18420"/>
    </ligand>
</feature>
<evidence type="ECO:0000313" key="19">
    <source>
        <dbReference type="Proteomes" id="UP000244081"/>
    </source>
</evidence>
<evidence type="ECO:0000256" key="9">
    <source>
        <dbReference type="ARBA" id="ARBA00022722"/>
    </source>
</evidence>
<dbReference type="GO" id="GO:0006397">
    <property type="term" value="P:mRNA processing"/>
    <property type="evidence" value="ECO:0007669"/>
    <property type="project" value="UniProtKB-UniRule"/>
</dbReference>
<feature type="domain" description="RNase III" evidence="17">
    <location>
        <begin position="9"/>
        <end position="137"/>
    </location>
</feature>
<evidence type="ECO:0000256" key="2">
    <source>
        <dbReference type="ARBA" id="ARBA00004496"/>
    </source>
</evidence>
<feature type="active site" evidence="15">
    <location>
        <position position="126"/>
    </location>
</feature>
<dbReference type="PANTHER" id="PTHR11207">
    <property type="entry name" value="RIBONUCLEASE III"/>
    <property type="match status" value="1"/>
</dbReference>
<dbReference type="EC" id="3.1.26.3" evidence="15"/>
<dbReference type="CDD" id="cd10845">
    <property type="entry name" value="DSRM_RNAse_III_family"/>
    <property type="match status" value="1"/>
</dbReference>
<keyword evidence="12 15" id="KW-0378">Hydrolase</keyword>
<dbReference type="GO" id="GO:0019843">
    <property type="term" value="F:rRNA binding"/>
    <property type="evidence" value="ECO:0007669"/>
    <property type="project" value="UniProtKB-KW"/>
</dbReference>
<dbReference type="GO" id="GO:0006364">
    <property type="term" value="P:rRNA processing"/>
    <property type="evidence" value="ECO:0007669"/>
    <property type="project" value="UniProtKB-UniRule"/>
</dbReference>
<dbReference type="InterPro" id="IPR036389">
    <property type="entry name" value="RNase_III_sf"/>
</dbReference>
<keyword evidence="10 15" id="KW-0479">Metal-binding</keyword>
<dbReference type="SUPFAM" id="SSF69065">
    <property type="entry name" value="RNase III domain-like"/>
    <property type="match status" value="1"/>
</dbReference>
<dbReference type="CDD" id="cd00593">
    <property type="entry name" value="RIBOc"/>
    <property type="match status" value="1"/>
</dbReference>
<accession>A0A2T5VC50</accession>
<evidence type="ECO:0000256" key="6">
    <source>
        <dbReference type="ARBA" id="ARBA00022552"/>
    </source>
</evidence>
<evidence type="ECO:0000256" key="12">
    <source>
        <dbReference type="ARBA" id="ARBA00022801"/>
    </source>
</evidence>
<evidence type="ECO:0000256" key="4">
    <source>
        <dbReference type="ARBA" id="ARBA00011738"/>
    </source>
</evidence>
<dbReference type="GO" id="GO:0003725">
    <property type="term" value="F:double-stranded RNA binding"/>
    <property type="evidence" value="ECO:0007669"/>
    <property type="project" value="TreeGrafter"/>
</dbReference>
<feature type="binding site" evidence="15">
    <location>
        <position position="123"/>
    </location>
    <ligand>
        <name>Mg(2+)</name>
        <dbReference type="ChEBI" id="CHEBI:18420"/>
    </ligand>
</feature>
<reference evidence="18 19" key="1">
    <citation type="submission" date="2018-04" db="EMBL/GenBank/DDBJ databases">
        <title>Genomic Encyclopedia of Archaeal and Bacterial Type Strains, Phase II (KMG-II): from individual species to whole genera.</title>
        <authorList>
            <person name="Goeker M."/>
        </authorList>
    </citation>
    <scope>NUCLEOTIDE SEQUENCE [LARGE SCALE GENOMIC DNA]</scope>
    <source>
        <strain evidence="18 19">DSM 23382</strain>
    </source>
</reference>
<keyword evidence="9 15" id="KW-0540">Nuclease</keyword>
<dbReference type="RefSeq" id="WP_107989196.1">
    <property type="nucleotide sequence ID" value="NZ_QAYG01000002.1"/>
</dbReference>
<evidence type="ECO:0000259" key="16">
    <source>
        <dbReference type="PROSITE" id="PS50137"/>
    </source>
</evidence>
<evidence type="ECO:0000256" key="1">
    <source>
        <dbReference type="ARBA" id="ARBA00000109"/>
    </source>
</evidence>
<name>A0A2T5VC50_9HYPH</name>
<dbReference type="InterPro" id="IPR014720">
    <property type="entry name" value="dsRBD_dom"/>
</dbReference>
<dbReference type="GO" id="GO:0042802">
    <property type="term" value="F:identical protein binding"/>
    <property type="evidence" value="ECO:0007669"/>
    <property type="project" value="UniProtKB-ARBA"/>
</dbReference>
<keyword evidence="8 15" id="KW-0819">tRNA processing</keyword>
<dbReference type="HAMAP" id="MF_00104">
    <property type="entry name" value="RNase_III"/>
    <property type="match status" value="1"/>
</dbReference>
<evidence type="ECO:0000256" key="15">
    <source>
        <dbReference type="HAMAP-Rule" id="MF_00104"/>
    </source>
</evidence>
<dbReference type="NCBIfam" id="TIGR02191">
    <property type="entry name" value="RNaseIII"/>
    <property type="match status" value="1"/>
</dbReference>
<dbReference type="FunFam" id="1.10.1520.10:FF:000001">
    <property type="entry name" value="Ribonuclease 3"/>
    <property type="match status" value="1"/>
</dbReference>
<dbReference type="InterPro" id="IPR000999">
    <property type="entry name" value="RNase_III_dom"/>
</dbReference>
<evidence type="ECO:0000256" key="8">
    <source>
        <dbReference type="ARBA" id="ARBA00022694"/>
    </source>
</evidence>
<evidence type="ECO:0000256" key="10">
    <source>
        <dbReference type="ARBA" id="ARBA00022723"/>
    </source>
</evidence>
<evidence type="ECO:0000256" key="14">
    <source>
        <dbReference type="ARBA" id="ARBA00022884"/>
    </source>
</evidence>
<protein>
    <recommendedName>
        <fullName evidence="15">Ribonuclease 3</fullName>
        <ecNumber evidence="15">3.1.26.3</ecNumber>
    </recommendedName>
    <alternativeName>
        <fullName evidence="15">Ribonuclease III</fullName>
        <shortName evidence="15">RNase III</shortName>
    </alternativeName>
</protein>
<dbReference type="AlphaFoldDB" id="A0A2T5VC50"/>
<evidence type="ECO:0000259" key="17">
    <source>
        <dbReference type="PROSITE" id="PS50142"/>
    </source>
</evidence>
<dbReference type="SUPFAM" id="SSF54768">
    <property type="entry name" value="dsRNA-binding domain-like"/>
    <property type="match status" value="1"/>
</dbReference>
<keyword evidence="7 15" id="KW-0507">mRNA processing</keyword>
<comment type="caution">
    <text evidence="18">The sequence shown here is derived from an EMBL/GenBank/DDBJ whole genome shotgun (WGS) entry which is preliminary data.</text>
</comment>
<keyword evidence="15" id="KW-0699">rRNA-binding</keyword>
<dbReference type="GO" id="GO:0010468">
    <property type="term" value="P:regulation of gene expression"/>
    <property type="evidence" value="ECO:0007669"/>
    <property type="project" value="TreeGrafter"/>
</dbReference>
<feature type="domain" description="DRBM" evidence="16">
    <location>
        <begin position="162"/>
        <end position="231"/>
    </location>
</feature>
<keyword evidence="11 15" id="KW-0255">Endonuclease</keyword>
<dbReference type="Gene3D" id="3.30.160.20">
    <property type="match status" value="1"/>
</dbReference>
<comment type="subunit">
    <text evidence="4 15">Homodimer.</text>
</comment>
<comment type="similarity">
    <text evidence="3">Belongs to the ribonuclease III family.</text>
</comment>
<proteinExistence type="inferred from homology"/>
<organism evidence="18 19">
    <name type="scientific">Breoghania corrubedonensis</name>
    <dbReference type="NCBI Taxonomy" id="665038"/>
    <lineage>
        <taxon>Bacteria</taxon>
        <taxon>Pseudomonadati</taxon>
        <taxon>Pseudomonadota</taxon>
        <taxon>Alphaproteobacteria</taxon>
        <taxon>Hyphomicrobiales</taxon>
        <taxon>Stappiaceae</taxon>
        <taxon>Breoghania</taxon>
    </lineage>
</organism>
<dbReference type="PROSITE" id="PS00517">
    <property type="entry name" value="RNASE_3_1"/>
    <property type="match status" value="1"/>
</dbReference>
<evidence type="ECO:0000256" key="5">
    <source>
        <dbReference type="ARBA" id="ARBA00022490"/>
    </source>
</evidence>
<comment type="function">
    <text evidence="15">Digests double-stranded RNA. Involved in the processing of primary rRNA transcript to yield the immediate precursors to the large and small rRNAs (23S and 16S). Processes some mRNAs, and tRNAs when they are encoded in the rRNA operon. Processes pre-crRNA and tracrRNA of type II CRISPR loci if present in the organism.</text>
</comment>
<keyword evidence="19" id="KW-1185">Reference proteome</keyword>
<dbReference type="Proteomes" id="UP000244081">
    <property type="component" value="Unassembled WGS sequence"/>
</dbReference>
<dbReference type="FunFam" id="3.30.160.20:FF:000003">
    <property type="entry name" value="Ribonuclease 3"/>
    <property type="match status" value="1"/>
</dbReference>
<evidence type="ECO:0000256" key="11">
    <source>
        <dbReference type="ARBA" id="ARBA00022759"/>
    </source>
</evidence>
<dbReference type="SMART" id="SM00535">
    <property type="entry name" value="RIBOc"/>
    <property type="match status" value="1"/>
</dbReference>
<dbReference type="GO" id="GO:0005737">
    <property type="term" value="C:cytoplasm"/>
    <property type="evidence" value="ECO:0007669"/>
    <property type="project" value="UniProtKB-SubCell"/>
</dbReference>
<dbReference type="GO" id="GO:0004525">
    <property type="term" value="F:ribonuclease III activity"/>
    <property type="evidence" value="ECO:0007669"/>
    <property type="project" value="UniProtKB-UniRule"/>
</dbReference>
<dbReference type="InterPro" id="IPR011907">
    <property type="entry name" value="RNase_III"/>
</dbReference>
<evidence type="ECO:0000256" key="13">
    <source>
        <dbReference type="ARBA" id="ARBA00022842"/>
    </source>
</evidence>
<dbReference type="SMART" id="SM00358">
    <property type="entry name" value="DSRM"/>
    <property type="match status" value="1"/>
</dbReference>
<dbReference type="EMBL" id="QAYG01000002">
    <property type="protein sequence ID" value="PTW61324.1"/>
    <property type="molecule type" value="Genomic_DNA"/>
</dbReference>
<dbReference type="OrthoDB" id="9805026at2"/>
<keyword evidence="6 15" id="KW-0698">rRNA processing</keyword>
<dbReference type="PANTHER" id="PTHR11207:SF0">
    <property type="entry name" value="RIBONUCLEASE 3"/>
    <property type="match status" value="1"/>
</dbReference>
<dbReference type="Pfam" id="PF00035">
    <property type="entry name" value="dsrm"/>
    <property type="match status" value="1"/>
</dbReference>
<keyword evidence="5 15" id="KW-0963">Cytoplasm</keyword>
<dbReference type="PROSITE" id="PS50137">
    <property type="entry name" value="DS_RBD"/>
    <property type="match status" value="1"/>
</dbReference>
<feature type="active site" evidence="15">
    <location>
        <position position="54"/>
    </location>
</feature>
<comment type="cofactor">
    <cofactor evidence="15">
        <name>Mg(2+)</name>
        <dbReference type="ChEBI" id="CHEBI:18420"/>
    </cofactor>
</comment>
<evidence type="ECO:0000313" key="18">
    <source>
        <dbReference type="EMBL" id="PTW61324.1"/>
    </source>
</evidence>
<comment type="subcellular location">
    <subcellularLocation>
        <location evidence="2 15">Cytoplasm</location>
    </subcellularLocation>
</comment>
<dbReference type="GO" id="GO:0008033">
    <property type="term" value="P:tRNA processing"/>
    <property type="evidence" value="ECO:0007669"/>
    <property type="project" value="UniProtKB-KW"/>
</dbReference>